<name>A0AAD4GGT9_BOLED</name>
<gene>
    <name evidence="2" type="ORF">L210DRAFT_3629738</name>
</gene>
<keyword evidence="3" id="KW-1185">Reference proteome</keyword>
<evidence type="ECO:0000313" key="2">
    <source>
        <dbReference type="EMBL" id="KAF8443313.1"/>
    </source>
</evidence>
<comment type="caution">
    <text evidence="2">The sequence shown here is derived from an EMBL/GenBank/DDBJ whole genome shotgun (WGS) entry which is preliminary data.</text>
</comment>
<dbReference type="AlphaFoldDB" id="A0AAD4GGT9"/>
<reference evidence="2" key="1">
    <citation type="submission" date="2019-10" db="EMBL/GenBank/DDBJ databases">
        <authorList>
            <consortium name="DOE Joint Genome Institute"/>
            <person name="Kuo A."/>
            <person name="Miyauchi S."/>
            <person name="Kiss E."/>
            <person name="Drula E."/>
            <person name="Kohler A."/>
            <person name="Sanchez-Garcia M."/>
            <person name="Andreopoulos B."/>
            <person name="Barry K.W."/>
            <person name="Bonito G."/>
            <person name="Buee M."/>
            <person name="Carver A."/>
            <person name="Chen C."/>
            <person name="Cichocki N."/>
            <person name="Clum A."/>
            <person name="Culley D."/>
            <person name="Crous P.W."/>
            <person name="Fauchery L."/>
            <person name="Girlanda M."/>
            <person name="Hayes R."/>
            <person name="Keri Z."/>
            <person name="LaButti K."/>
            <person name="Lipzen A."/>
            <person name="Lombard V."/>
            <person name="Magnuson J."/>
            <person name="Maillard F."/>
            <person name="Morin E."/>
            <person name="Murat C."/>
            <person name="Nolan M."/>
            <person name="Ohm R."/>
            <person name="Pangilinan J."/>
            <person name="Pereira M."/>
            <person name="Perotto S."/>
            <person name="Peter M."/>
            <person name="Riley R."/>
            <person name="Sitrit Y."/>
            <person name="Stielow B."/>
            <person name="Szollosi G."/>
            <person name="Zifcakova L."/>
            <person name="Stursova M."/>
            <person name="Spatafora J.W."/>
            <person name="Tedersoo L."/>
            <person name="Vaario L.-M."/>
            <person name="Yamada A."/>
            <person name="Yan M."/>
            <person name="Wang P."/>
            <person name="Xu J."/>
            <person name="Bruns T."/>
            <person name="Baldrian P."/>
            <person name="Vilgalys R."/>
            <person name="Henrissat B."/>
            <person name="Grigoriev I.V."/>
            <person name="Hibbett D."/>
            <person name="Nagy L.G."/>
            <person name="Martin F.M."/>
        </authorList>
    </citation>
    <scope>NUCLEOTIDE SEQUENCE</scope>
    <source>
        <strain evidence="2">BED1</strain>
    </source>
</reference>
<dbReference type="Proteomes" id="UP001194468">
    <property type="component" value="Unassembled WGS sequence"/>
</dbReference>
<evidence type="ECO:0008006" key="4">
    <source>
        <dbReference type="Google" id="ProtNLM"/>
    </source>
</evidence>
<proteinExistence type="predicted"/>
<evidence type="ECO:0000256" key="1">
    <source>
        <dbReference type="SAM" id="SignalP"/>
    </source>
</evidence>
<reference evidence="2" key="2">
    <citation type="journal article" date="2020" name="Nat. Commun.">
        <title>Large-scale genome sequencing of mycorrhizal fungi provides insights into the early evolution of symbiotic traits.</title>
        <authorList>
            <person name="Miyauchi S."/>
            <person name="Kiss E."/>
            <person name="Kuo A."/>
            <person name="Drula E."/>
            <person name="Kohler A."/>
            <person name="Sanchez-Garcia M."/>
            <person name="Morin E."/>
            <person name="Andreopoulos B."/>
            <person name="Barry K.W."/>
            <person name="Bonito G."/>
            <person name="Buee M."/>
            <person name="Carver A."/>
            <person name="Chen C."/>
            <person name="Cichocki N."/>
            <person name="Clum A."/>
            <person name="Culley D."/>
            <person name="Crous P.W."/>
            <person name="Fauchery L."/>
            <person name="Girlanda M."/>
            <person name="Hayes R.D."/>
            <person name="Keri Z."/>
            <person name="LaButti K."/>
            <person name="Lipzen A."/>
            <person name="Lombard V."/>
            <person name="Magnuson J."/>
            <person name="Maillard F."/>
            <person name="Murat C."/>
            <person name="Nolan M."/>
            <person name="Ohm R.A."/>
            <person name="Pangilinan J."/>
            <person name="Pereira M.F."/>
            <person name="Perotto S."/>
            <person name="Peter M."/>
            <person name="Pfister S."/>
            <person name="Riley R."/>
            <person name="Sitrit Y."/>
            <person name="Stielow J.B."/>
            <person name="Szollosi G."/>
            <person name="Zifcakova L."/>
            <person name="Stursova M."/>
            <person name="Spatafora J.W."/>
            <person name="Tedersoo L."/>
            <person name="Vaario L.M."/>
            <person name="Yamada A."/>
            <person name="Yan M."/>
            <person name="Wang P."/>
            <person name="Xu J."/>
            <person name="Bruns T."/>
            <person name="Baldrian P."/>
            <person name="Vilgalys R."/>
            <person name="Dunand C."/>
            <person name="Henrissat B."/>
            <person name="Grigoriev I.V."/>
            <person name="Hibbett D."/>
            <person name="Nagy L.G."/>
            <person name="Martin F.M."/>
        </authorList>
    </citation>
    <scope>NUCLEOTIDE SEQUENCE</scope>
    <source>
        <strain evidence="2">BED1</strain>
    </source>
</reference>
<protein>
    <recommendedName>
        <fullName evidence="4">Secreted protein</fullName>
    </recommendedName>
</protein>
<dbReference type="EMBL" id="WHUW01000008">
    <property type="protein sequence ID" value="KAF8443313.1"/>
    <property type="molecule type" value="Genomic_DNA"/>
</dbReference>
<feature type="signal peptide" evidence="1">
    <location>
        <begin position="1"/>
        <end position="26"/>
    </location>
</feature>
<sequence>MLASGVSVESLILVSLLPCLVVPCRMDGNVIPALEFGARPPRARSRQDGYDVHIDEDQVHRQRMKGEAARSSPAKFDGFIGMNEQQSTYTTQLGDDLSPPPRISNLTGRMAMQQYHFPRRRNEKGRRIHMWGEEVARNDVKSSIKTIKRRETVF</sequence>
<feature type="chain" id="PRO_5041990414" description="Secreted protein" evidence="1">
    <location>
        <begin position="27"/>
        <end position="154"/>
    </location>
</feature>
<organism evidence="2 3">
    <name type="scientific">Boletus edulis BED1</name>
    <dbReference type="NCBI Taxonomy" id="1328754"/>
    <lineage>
        <taxon>Eukaryota</taxon>
        <taxon>Fungi</taxon>
        <taxon>Dikarya</taxon>
        <taxon>Basidiomycota</taxon>
        <taxon>Agaricomycotina</taxon>
        <taxon>Agaricomycetes</taxon>
        <taxon>Agaricomycetidae</taxon>
        <taxon>Boletales</taxon>
        <taxon>Boletineae</taxon>
        <taxon>Boletaceae</taxon>
        <taxon>Boletoideae</taxon>
        <taxon>Boletus</taxon>
    </lineage>
</organism>
<accession>A0AAD4GGT9</accession>
<keyword evidence="1" id="KW-0732">Signal</keyword>
<evidence type="ECO:0000313" key="3">
    <source>
        <dbReference type="Proteomes" id="UP001194468"/>
    </source>
</evidence>